<organism evidence="9 10">
    <name type="scientific">Dorea longicatena</name>
    <dbReference type="NCBI Taxonomy" id="88431"/>
    <lineage>
        <taxon>Bacteria</taxon>
        <taxon>Bacillati</taxon>
        <taxon>Bacillota</taxon>
        <taxon>Clostridia</taxon>
        <taxon>Lachnospirales</taxon>
        <taxon>Lachnospiraceae</taxon>
        <taxon>Dorea</taxon>
    </lineage>
</organism>
<sequence length="847" mass="94112">MHANRNKGALKKVEKGMMKANRIRNIFAVLAVVLTTFMITTVFSLGINYMQNMELSSVRTAGSNADVTLNAPTNEQEQQIRSLDYVKTIGTRYMIGSAVQTNSEGRESSIVIQYYDETEWEQHFKEAISNINGSYPTQENEIMLSEDALAQLGIETPTLNMDIPLSYYDKNGQQERIFTLSGWFRSYIGTGMAFVSESYCANAGYTLQDNGTLSLTLNEMPGDFYQIQEDVSLNNNQHFSGSVSMSSSNGSMIAMVILLVLFIVGSGYLLIYNVLYISISKDTRFYGLIKTIGTTQKQIKSLVKKQAFKFACIGIPVGVVLAAAVSFALVPLFLQQGYEQGRSSMDAVVFFHPAIFILSIIFSAVTVWIACNAPAKAAAKISPVEALRFQNFAPKKTKSRNSTNGGKLSVMAFHNVFRDKKRAVLVFLSLFMGTVTILGVNGILGSINGENYVDKYMKYDFRYTDSQFSQFENLEKEIPQFDEHFIEQLSQVNGVANLSTSKITWAEIGFNASEFESFLKMQHEELYHDGKPYEQMISELQEYANAGDYGCYVVTIDDELVEQYNDTHNTPIDIEAFRNGDTVIVGMDTDTFAPNATLVGKTLNLTSDNADGKSADFQVAGAFNYKDLDDNFNIGHRKWVGAVPDVIYVSEAGMERLTDTAIIYDIGVDIESANQLQKVNNELIAINNTLPSGKWNFQSSVSVLEEFNQMYFSIGLLGNGAAILLIVIGLINFVNVMLTGVIARKNEFAIMESIGTTKKQIRKILTFEGGFYALISTILIMTLGNAFLLLVADAVPSIADYARFEYPVALVVGLIIAIFVICLTVPSLVYRFISKETVIERLHDFEN</sequence>
<keyword evidence="5 7" id="KW-0472">Membrane</keyword>
<feature type="domain" description="ABC3 transporter permease C-terminal" evidence="8">
    <location>
        <begin position="721"/>
        <end position="835"/>
    </location>
</feature>
<evidence type="ECO:0000256" key="4">
    <source>
        <dbReference type="ARBA" id="ARBA00022989"/>
    </source>
</evidence>
<comment type="subcellular location">
    <subcellularLocation>
        <location evidence="1">Cell membrane</location>
        <topology evidence="1">Multi-pass membrane protein</topology>
    </subcellularLocation>
</comment>
<name>A0A174M2W0_9FIRM</name>
<feature type="transmembrane region" description="Helical" evidence="7">
    <location>
        <begin position="252"/>
        <end position="275"/>
    </location>
</feature>
<reference evidence="9 10" key="1">
    <citation type="submission" date="2015-09" db="EMBL/GenBank/DDBJ databases">
        <authorList>
            <consortium name="Pathogen Informatics"/>
        </authorList>
    </citation>
    <scope>NUCLEOTIDE SEQUENCE [LARGE SCALE GENOMIC DNA]</scope>
    <source>
        <strain evidence="9 10">2789STDY5834914</strain>
    </source>
</reference>
<dbReference type="InterPro" id="IPR050250">
    <property type="entry name" value="Macrolide_Exporter_MacB"/>
</dbReference>
<dbReference type="PANTHER" id="PTHR30572">
    <property type="entry name" value="MEMBRANE COMPONENT OF TRANSPORTER-RELATED"/>
    <property type="match status" value="1"/>
</dbReference>
<dbReference type="GO" id="GO:0022857">
    <property type="term" value="F:transmembrane transporter activity"/>
    <property type="evidence" value="ECO:0007669"/>
    <property type="project" value="TreeGrafter"/>
</dbReference>
<evidence type="ECO:0000256" key="6">
    <source>
        <dbReference type="ARBA" id="ARBA00038076"/>
    </source>
</evidence>
<feature type="transmembrane region" description="Helical" evidence="7">
    <location>
        <begin position="808"/>
        <end position="833"/>
    </location>
</feature>
<evidence type="ECO:0000256" key="5">
    <source>
        <dbReference type="ARBA" id="ARBA00023136"/>
    </source>
</evidence>
<dbReference type="OrthoDB" id="1694171at2"/>
<accession>A0A174M2W0</accession>
<evidence type="ECO:0000256" key="7">
    <source>
        <dbReference type="SAM" id="Phobius"/>
    </source>
</evidence>
<feature type="transmembrane region" description="Helical" evidence="7">
    <location>
        <begin position="764"/>
        <end position="788"/>
    </location>
</feature>
<dbReference type="GO" id="GO:0005886">
    <property type="term" value="C:plasma membrane"/>
    <property type="evidence" value="ECO:0007669"/>
    <property type="project" value="UniProtKB-SubCell"/>
</dbReference>
<keyword evidence="4 7" id="KW-1133">Transmembrane helix</keyword>
<feature type="transmembrane region" description="Helical" evidence="7">
    <location>
        <begin position="350"/>
        <end position="371"/>
    </location>
</feature>
<proteinExistence type="inferred from homology"/>
<dbReference type="EMBL" id="CZAY01000005">
    <property type="protein sequence ID" value="CUP29446.1"/>
    <property type="molecule type" value="Genomic_DNA"/>
</dbReference>
<evidence type="ECO:0000256" key="1">
    <source>
        <dbReference type="ARBA" id="ARBA00004651"/>
    </source>
</evidence>
<feature type="transmembrane region" description="Helical" evidence="7">
    <location>
        <begin position="710"/>
        <end position="743"/>
    </location>
</feature>
<evidence type="ECO:0000313" key="9">
    <source>
        <dbReference type="EMBL" id="CUP29446.1"/>
    </source>
</evidence>
<dbReference type="Pfam" id="PF02687">
    <property type="entry name" value="FtsX"/>
    <property type="match status" value="2"/>
</dbReference>
<protein>
    <submittedName>
        <fullName evidence="9">Acidobacterial duplicated orphan permease</fullName>
    </submittedName>
</protein>
<keyword evidence="3 7" id="KW-0812">Transmembrane</keyword>
<evidence type="ECO:0000256" key="2">
    <source>
        <dbReference type="ARBA" id="ARBA00022475"/>
    </source>
</evidence>
<feature type="transmembrane region" description="Helical" evidence="7">
    <location>
        <begin position="423"/>
        <end position="444"/>
    </location>
</feature>
<dbReference type="AlphaFoldDB" id="A0A174M2W0"/>
<gene>
    <name evidence="9" type="ORF">ERS852526_00851</name>
</gene>
<evidence type="ECO:0000313" key="10">
    <source>
        <dbReference type="Proteomes" id="UP000095485"/>
    </source>
</evidence>
<dbReference type="GeneID" id="96228149"/>
<evidence type="ECO:0000256" key="3">
    <source>
        <dbReference type="ARBA" id="ARBA00022692"/>
    </source>
</evidence>
<dbReference type="RefSeq" id="WP_055056831.1">
    <property type="nucleotide sequence ID" value="NZ_CZAY01000005.1"/>
</dbReference>
<comment type="similarity">
    <text evidence="6">Belongs to the ABC-4 integral membrane protein family.</text>
</comment>
<keyword evidence="2" id="KW-1003">Cell membrane</keyword>
<dbReference type="InterPro" id="IPR003838">
    <property type="entry name" value="ABC3_permease_C"/>
</dbReference>
<evidence type="ECO:0000259" key="8">
    <source>
        <dbReference type="Pfam" id="PF02687"/>
    </source>
</evidence>
<dbReference type="Proteomes" id="UP000095485">
    <property type="component" value="Unassembled WGS sequence"/>
</dbReference>
<dbReference type="PANTHER" id="PTHR30572:SF4">
    <property type="entry name" value="ABC TRANSPORTER PERMEASE YTRF"/>
    <property type="match status" value="1"/>
</dbReference>
<feature type="transmembrane region" description="Helical" evidence="7">
    <location>
        <begin position="307"/>
        <end position="330"/>
    </location>
</feature>
<feature type="domain" description="ABC3 transporter permease C-terminal" evidence="8">
    <location>
        <begin position="258"/>
        <end position="383"/>
    </location>
</feature>